<reference evidence="3" key="1">
    <citation type="journal article" date="2013" name="Science">
        <title>The Amborella genome and the evolution of flowering plants.</title>
        <authorList>
            <consortium name="Amborella Genome Project"/>
        </authorList>
    </citation>
    <scope>NUCLEOTIDE SEQUENCE [LARGE SCALE GENOMIC DNA]</scope>
</reference>
<dbReference type="Gramene" id="ERM98266">
    <property type="protein sequence ID" value="ERM98266"/>
    <property type="gene ID" value="AMTR_s00221p00026280"/>
</dbReference>
<protein>
    <recommendedName>
        <fullName evidence="4">DUF834 domain-containing protein</fullName>
    </recommendedName>
</protein>
<evidence type="ECO:0000313" key="3">
    <source>
        <dbReference type="Proteomes" id="UP000017836"/>
    </source>
</evidence>
<keyword evidence="3" id="KW-1185">Reference proteome</keyword>
<evidence type="ECO:0008006" key="4">
    <source>
        <dbReference type="Google" id="ProtNLM"/>
    </source>
</evidence>
<accession>W1NP73</accession>
<evidence type="ECO:0000256" key="1">
    <source>
        <dbReference type="SAM" id="MobiDB-lite"/>
    </source>
</evidence>
<dbReference type="Proteomes" id="UP000017836">
    <property type="component" value="Unassembled WGS sequence"/>
</dbReference>
<feature type="compositionally biased region" description="Basic and acidic residues" evidence="1">
    <location>
        <begin position="1"/>
        <end position="29"/>
    </location>
</feature>
<name>W1NP73_AMBTC</name>
<feature type="region of interest" description="Disordered" evidence="1">
    <location>
        <begin position="1"/>
        <end position="45"/>
    </location>
</feature>
<dbReference type="HOGENOM" id="CLU_2530530_0_0_1"/>
<organism evidence="2 3">
    <name type="scientific">Amborella trichopoda</name>
    <dbReference type="NCBI Taxonomy" id="13333"/>
    <lineage>
        <taxon>Eukaryota</taxon>
        <taxon>Viridiplantae</taxon>
        <taxon>Streptophyta</taxon>
        <taxon>Embryophyta</taxon>
        <taxon>Tracheophyta</taxon>
        <taxon>Spermatophyta</taxon>
        <taxon>Magnoliopsida</taxon>
        <taxon>Amborellales</taxon>
        <taxon>Amborellaceae</taxon>
        <taxon>Amborella</taxon>
    </lineage>
</organism>
<sequence length="84" mass="9074">MGDGDGRVMDCGRERETPETKAAEVEKEANTVGCRSGARRNERDRLKERTTRWIAAGGSCRDDGSVAGDDWGLQQVGAAEMMGV</sequence>
<dbReference type="AlphaFoldDB" id="W1NP73"/>
<dbReference type="EMBL" id="KI395473">
    <property type="protein sequence ID" value="ERM98266.1"/>
    <property type="molecule type" value="Genomic_DNA"/>
</dbReference>
<proteinExistence type="predicted"/>
<gene>
    <name evidence="2" type="ORF">AMTR_s00221p00026280</name>
</gene>
<evidence type="ECO:0000313" key="2">
    <source>
        <dbReference type="EMBL" id="ERM98266.1"/>
    </source>
</evidence>